<evidence type="ECO:0000256" key="1">
    <source>
        <dbReference type="SAM" id="MobiDB-lite"/>
    </source>
</evidence>
<sequence>MPQVAGLPGSAGAFGSAGRSVVCWDERWLTRPAYGEREPATSAGRALITATTALAETRRARNSGETMQIRPGNGGFLP</sequence>
<reference evidence="2 3" key="1">
    <citation type="submission" date="2020-08" db="EMBL/GenBank/DDBJ databases">
        <title>Whole genome shotgun sequence of Actinocatenispora thailandica NBRC 105041.</title>
        <authorList>
            <person name="Komaki H."/>
            <person name="Tamura T."/>
        </authorList>
    </citation>
    <scope>NUCLEOTIDE SEQUENCE [LARGE SCALE GENOMIC DNA]</scope>
    <source>
        <strain evidence="2 3">NBRC 105041</strain>
    </source>
</reference>
<dbReference type="EMBL" id="AP023355">
    <property type="protein sequence ID" value="BCJ36269.1"/>
    <property type="molecule type" value="Genomic_DNA"/>
</dbReference>
<name>A0A7R7DR48_9ACTN</name>
<dbReference type="Proteomes" id="UP000611640">
    <property type="component" value="Chromosome"/>
</dbReference>
<proteinExistence type="predicted"/>
<evidence type="ECO:0000313" key="2">
    <source>
        <dbReference type="EMBL" id="BCJ36269.1"/>
    </source>
</evidence>
<dbReference type="AlphaFoldDB" id="A0A7R7DR48"/>
<dbReference type="KEGG" id="atl:Athai_37720"/>
<keyword evidence="3" id="KW-1185">Reference proteome</keyword>
<protein>
    <submittedName>
        <fullName evidence="2">Uncharacterized protein</fullName>
    </submittedName>
</protein>
<organism evidence="2 3">
    <name type="scientific">Actinocatenispora thailandica</name>
    <dbReference type="NCBI Taxonomy" id="227318"/>
    <lineage>
        <taxon>Bacteria</taxon>
        <taxon>Bacillati</taxon>
        <taxon>Actinomycetota</taxon>
        <taxon>Actinomycetes</taxon>
        <taxon>Micromonosporales</taxon>
        <taxon>Micromonosporaceae</taxon>
        <taxon>Actinocatenispora</taxon>
    </lineage>
</organism>
<accession>A0A7R7DR48</accession>
<evidence type="ECO:0000313" key="3">
    <source>
        <dbReference type="Proteomes" id="UP000611640"/>
    </source>
</evidence>
<feature type="region of interest" description="Disordered" evidence="1">
    <location>
        <begin position="59"/>
        <end position="78"/>
    </location>
</feature>
<gene>
    <name evidence="2" type="ORF">Athai_37720</name>
</gene>